<name>V4AA77_LOTGI</name>
<dbReference type="CTD" id="20250772"/>
<evidence type="ECO:0000313" key="3">
    <source>
        <dbReference type="Proteomes" id="UP000030746"/>
    </source>
</evidence>
<evidence type="ECO:0000313" key="2">
    <source>
        <dbReference type="EMBL" id="ESP00854.1"/>
    </source>
</evidence>
<feature type="region of interest" description="Disordered" evidence="1">
    <location>
        <begin position="30"/>
        <end position="49"/>
    </location>
</feature>
<reference evidence="2 3" key="1">
    <citation type="journal article" date="2013" name="Nature">
        <title>Insights into bilaterian evolution from three spiralian genomes.</title>
        <authorList>
            <person name="Simakov O."/>
            <person name="Marletaz F."/>
            <person name="Cho S.J."/>
            <person name="Edsinger-Gonzales E."/>
            <person name="Havlak P."/>
            <person name="Hellsten U."/>
            <person name="Kuo D.H."/>
            <person name="Larsson T."/>
            <person name="Lv J."/>
            <person name="Arendt D."/>
            <person name="Savage R."/>
            <person name="Osoegawa K."/>
            <person name="de Jong P."/>
            <person name="Grimwood J."/>
            <person name="Chapman J.A."/>
            <person name="Shapiro H."/>
            <person name="Aerts A."/>
            <person name="Otillar R.P."/>
            <person name="Terry A.Y."/>
            <person name="Boore J.L."/>
            <person name="Grigoriev I.V."/>
            <person name="Lindberg D.R."/>
            <person name="Seaver E.C."/>
            <person name="Weisblat D.A."/>
            <person name="Putnam N.H."/>
            <person name="Rokhsar D.S."/>
        </authorList>
    </citation>
    <scope>NUCLEOTIDE SEQUENCE [LARGE SCALE GENOMIC DNA]</scope>
</reference>
<feature type="region of interest" description="Disordered" evidence="1">
    <location>
        <begin position="57"/>
        <end position="79"/>
    </location>
</feature>
<dbReference type="RefSeq" id="XP_009048482.1">
    <property type="nucleotide sequence ID" value="XM_009050234.1"/>
</dbReference>
<protein>
    <submittedName>
        <fullName evidence="2">Uncharacterized protein</fullName>
    </submittedName>
</protein>
<organism evidence="2 3">
    <name type="scientific">Lottia gigantea</name>
    <name type="common">Giant owl limpet</name>
    <dbReference type="NCBI Taxonomy" id="225164"/>
    <lineage>
        <taxon>Eukaryota</taxon>
        <taxon>Metazoa</taxon>
        <taxon>Spiralia</taxon>
        <taxon>Lophotrochozoa</taxon>
        <taxon>Mollusca</taxon>
        <taxon>Gastropoda</taxon>
        <taxon>Patellogastropoda</taxon>
        <taxon>Lottioidea</taxon>
        <taxon>Lottiidae</taxon>
        <taxon>Lottia</taxon>
    </lineage>
</organism>
<dbReference type="AlphaFoldDB" id="V4AA77"/>
<evidence type="ECO:0000256" key="1">
    <source>
        <dbReference type="SAM" id="MobiDB-lite"/>
    </source>
</evidence>
<dbReference type="EMBL" id="KB200650">
    <property type="protein sequence ID" value="ESP00854.1"/>
    <property type="molecule type" value="Genomic_DNA"/>
</dbReference>
<dbReference type="OrthoDB" id="5957937at2759"/>
<dbReference type="Proteomes" id="UP000030746">
    <property type="component" value="Unassembled WGS sequence"/>
</dbReference>
<dbReference type="KEGG" id="lgi:LOTGIDRAFT_238480"/>
<dbReference type="OMA" id="QNFMERA"/>
<accession>V4AA77</accession>
<keyword evidence="3" id="KW-1185">Reference proteome</keyword>
<dbReference type="GeneID" id="20250772"/>
<feature type="region of interest" description="Disordered" evidence="1">
    <location>
        <begin position="1"/>
        <end position="22"/>
    </location>
</feature>
<proteinExistence type="predicted"/>
<gene>
    <name evidence="2" type="ORF">LOTGIDRAFT_238480</name>
</gene>
<sequence>MADKETSGMDENKADEKPNNLEDFITHHYEKQKEEGRFDETSEIDNERTENFFSRAIQESRRMNKEIEKSKAKSDKLHNEFGTETMTAWRTEHAAEVNVF</sequence>
<feature type="compositionally biased region" description="Basic and acidic residues" evidence="1">
    <location>
        <begin position="58"/>
        <end position="79"/>
    </location>
</feature>
<dbReference type="HOGENOM" id="CLU_172759_0_0_1"/>